<sequence length="408" mass="44932">MLRFEGALAVAQAENGIIPPQAAQIIESCCQADFIDIDKLKSEIKLGGNAAIPLVKQLTRIVKNNDVEASKYVHLGATSQDVVDTATVLQMQEYWYWLNDKLTELSNLLVETTKKHRSTLMIGRTLLQQARPITFGLKTSGWLQSIERSKERMKNTQKRVLVIQLGGAVGSGNANLSKLVQQSLADILDLKPSFSWQSNRDNLVEAASVFGILNQSLGKIAKDVSLMMQTEVGEVFEGAGEGKGGSSTMPHKRNPVTCAAILANANRIPNLVATILASMPQEHERSAGLWHSEWEVLTEIMLLTAGSIEKAIELILGLEVDEQRMLQNLELTKGLIYAENVSLALATKIGKINAHELVEKACKSAIYQQKHLKDILEEMNVDLPNLEELFKAENSIGNSLEIIDEILK</sequence>
<dbReference type="InterPro" id="IPR000362">
    <property type="entry name" value="Fumarate_lyase_fam"/>
</dbReference>
<reference evidence="3" key="1">
    <citation type="journal article" date="2014" name="Int. J. Syst. Evol. Microbiol.">
        <title>Complete genome sequence of Corynebacterium casei LMG S-19264T (=DSM 44701T), isolated from a smear-ripened cheese.</title>
        <authorList>
            <consortium name="US DOE Joint Genome Institute (JGI-PGF)"/>
            <person name="Walter F."/>
            <person name="Albersmeier A."/>
            <person name="Kalinowski J."/>
            <person name="Ruckert C."/>
        </authorList>
    </citation>
    <scope>NUCLEOTIDE SEQUENCE</scope>
    <source>
        <strain evidence="3">CGMCC 1.15958</strain>
    </source>
</reference>
<evidence type="ECO:0000313" key="3">
    <source>
        <dbReference type="EMBL" id="GGD76471.1"/>
    </source>
</evidence>
<evidence type="ECO:0000259" key="2">
    <source>
        <dbReference type="SMART" id="SM00998"/>
    </source>
</evidence>
<dbReference type="PRINTS" id="PR00149">
    <property type="entry name" value="FUMRATELYASE"/>
</dbReference>
<evidence type="ECO:0000313" key="4">
    <source>
        <dbReference type="Proteomes" id="UP000609064"/>
    </source>
</evidence>
<dbReference type="Proteomes" id="UP000609064">
    <property type="component" value="Unassembled WGS sequence"/>
</dbReference>
<organism evidence="3 4">
    <name type="scientific">Emticicia aquatilis</name>
    <dbReference type="NCBI Taxonomy" id="1537369"/>
    <lineage>
        <taxon>Bacteria</taxon>
        <taxon>Pseudomonadati</taxon>
        <taxon>Bacteroidota</taxon>
        <taxon>Cytophagia</taxon>
        <taxon>Cytophagales</taxon>
        <taxon>Leadbetterellaceae</taxon>
        <taxon>Emticicia</taxon>
    </lineage>
</organism>
<dbReference type="PRINTS" id="PR00145">
    <property type="entry name" value="ARGSUCLYASE"/>
</dbReference>
<evidence type="ECO:0000256" key="1">
    <source>
        <dbReference type="ARBA" id="ARBA00034772"/>
    </source>
</evidence>
<dbReference type="InterPro" id="IPR024083">
    <property type="entry name" value="Fumarase/histidase_N"/>
</dbReference>
<comment type="caution">
    <text evidence="3">The sequence shown here is derived from an EMBL/GenBank/DDBJ whole genome shotgun (WGS) entry which is preliminary data.</text>
</comment>
<protein>
    <submittedName>
        <fullName evidence="3">3-carboxy-cis,cis-muconate cycloisomerase</fullName>
    </submittedName>
</protein>
<gene>
    <name evidence="3" type="ORF">GCM10011514_45540</name>
</gene>
<dbReference type="SMART" id="SM00998">
    <property type="entry name" value="ADSL_C"/>
    <property type="match status" value="1"/>
</dbReference>
<dbReference type="NCBIfam" id="TIGR02426">
    <property type="entry name" value="protocat_pcaB"/>
    <property type="match status" value="1"/>
</dbReference>
<dbReference type="PROSITE" id="PS00163">
    <property type="entry name" value="FUMARATE_LYASES"/>
    <property type="match status" value="1"/>
</dbReference>
<dbReference type="CDD" id="cd01597">
    <property type="entry name" value="pCLME"/>
    <property type="match status" value="1"/>
</dbReference>
<dbReference type="GO" id="GO:0019619">
    <property type="term" value="P:3,4-dihydroxybenzoate catabolic process"/>
    <property type="evidence" value="ECO:0007669"/>
    <property type="project" value="InterPro"/>
</dbReference>
<comment type="similarity">
    <text evidence="1">Belongs to the class-II fumarase/aspartase family.</text>
</comment>
<feature type="domain" description="Adenylosuccinate lyase C-terminal" evidence="2">
    <location>
        <begin position="333"/>
        <end position="407"/>
    </location>
</feature>
<dbReference type="InterPro" id="IPR019468">
    <property type="entry name" value="AdenyloSucc_lyase_C"/>
</dbReference>
<dbReference type="Gene3D" id="1.10.275.10">
    <property type="entry name" value="Fumarase/aspartase (N-terminal domain)"/>
    <property type="match status" value="1"/>
</dbReference>
<accession>A0A916Z624</accession>
<dbReference type="Gene3D" id="1.20.200.10">
    <property type="entry name" value="Fumarase/aspartase (Central domain)"/>
    <property type="match status" value="1"/>
</dbReference>
<dbReference type="Gene3D" id="1.10.40.30">
    <property type="entry name" value="Fumarase/aspartase (C-terminal domain)"/>
    <property type="match status" value="1"/>
</dbReference>
<keyword evidence="4" id="KW-1185">Reference proteome</keyword>
<proteinExistence type="inferred from homology"/>
<dbReference type="InterPro" id="IPR012789">
    <property type="entry name" value="Protocat_PcaB-like"/>
</dbReference>
<dbReference type="Pfam" id="PF00206">
    <property type="entry name" value="Lyase_1"/>
    <property type="match status" value="1"/>
</dbReference>
<dbReference type="GO" id="GO:0016829">
    <property type="term" value="F:lyase activity"/>
    <property type="evidence" value="ECO:0007669"/>
    <property type="project" value="UniProtKB-ARBA"/>
</dbReference>
<dbReference type="PANTHER" id="PTHR43172:SF2">
    <property type="entry name" value="ADENYLOSUCCINATE LYASE C-TERMINAL DOMAIN-CONTAINING PROTEIN"/>
    <property type="match status" value="1"/>
</dbReference>
<dbReference type="AlphaFoldDB" id="A0A916Z624"/>
<name>A0A916Z624_9BACT</name>
<dbReference type="Pfam" id="PF10397">
    <property type="entry name" value="ADSL_C"/>
    <property type="match status" value="1"/>
</dbReference>
<dbReference type="InterPro" id="IPR020557">
    <property type="entry name" value="Fumarate_lyase_CS"/>
</dbReference>
<dbReference type="InterPro" id="IPR022761">
    <property type="entry name" value="Fumarate_lyase_N"/>
</dbReference>
<dbReference type="SUPFAM" id="SSF48557">
    <property type="entry name" value="L-aspartase-like"/>
    <property type="match status" value="1"/>
</dbReference>
<dbReference type="InterPro" id="IPR008948">
    <property type="entry name" value="L-Aspartase-like"/>
</dbReference>
<dbReference type="EMBL" id="BMKK01000012">
    <property type="protein sequence ID" value="GGD76471.1"/>
    <property type="molecule type" value="Genomic_DNA"/>
</dbReference>
<reference evidence="3" key="2">
    <citation type="submission" date="2020-09" db="EMBL/GenBank/DDBJ databases">
        <authorList>
            <person name="Sun Q."/>
            <person name="Zhou Y."/>
        </authorList>
    </citation>
    <scope>NUCLEOTIDE SEQUENCE</scope>
    <source>
        <strain evidence="3">CGMCC 1.15958</strain>
    </source>
</reference>
<dbReference type="PANTHER" id="PTHR43172">
    <property type="entry name" value="ADENYLOSUCCINATE LYASE"/>
    <property type="match status" value="1"/>
</dbReference>